<keyword evidence="10" id="KW-1185">Reference proteome</keyword>
<feature type="region of interest" description="Disordered" evidence="8">
    <location>
        <begin position="707"/>
        <end position="767"/>
    </location>
</feature>
<feature type="compositionally biased region" description="Low complexity" evidence="8">
    <location>
        <begin position="577"/>
        <end position="640"/>
    </location>
</feature>
<feature type="region of interest" description="Disordered" evidence="8">
    <location>
        <begin position="779"/>
        <end position="806"/>
    </location>
</feature>
<feature type="region of interest" description="Disordered" evidence="8">
    <location>
        <begin position="484"/>
        <end position="657"/>
    </location>
</feature>
<keyword evidence="3" id="KW-0132">Cell division</keyword>
<accession>A0A225APC3</accession>
<feature type="compositionally biased region" description="Low complexity" evidence="8">
    <location>
        <begin position="507"/>
        <end position="534"/>
    </location>
</feature>
<evidence type="ECO:0000313" key="10">
    <source>
        <dbReference type="Proteomes" id="UP000214365"/>
    </source>
</evidence>
<feature type="compositionally biased region" description="Polar residues" evidence="8">
    <location>
        <begin position="747"/>
        <end position="767"/>
    </location>
</feature>
<comment type="caution">
    <text evidence="9">The sequence shown here is derived from an EMBL/GenBank/DDBJ whole genome shotgun (WGS) entry which is preliminary data.</text>
</comment>
<dbReference type="GeneID" id="31007715"/>
<keyword evidence="4" id="KW-0498">Mitosis</keyword>
<evidence type="ECO:0000256" key="6">
    <source>
        <dbReference type="ARBA" id="ARBA00023242"/>
    </source>
</evidence>
<evidence type="ECO:0000256" key="2">
    <source>
        <dbReference type="ARBA" id="ARBA00008585"/>
    </source>
</evidence>
<evidence type="ECO:0000256" key="5">
    <source>
        <dbReference type="ARBA" id="ARBA00022829"/>
    </source>
</evidence>
<dbReference type="OrthoDB" id="5565328at2759"/>
<dbReference type="EMBL" id="LFMY01000013">
    <property type="protein sequence ID" value="OKL56816.1"/>
    <property type="molecule type" value="Genomic_DNA"/>
</dbReference>
<reference evidence="9 10" key="1">
    <citation type="submission" date="2015-06" db="EMBL/GenBank/DDBJ databases">
        <title>Talaromyces atroroseus IBT 11181 draft genome.</title>
        <authorList>
            <person name="Rasmussen K.B."/>
            <person name="Rasmussen S."/>
            <person name="Petersen B."/>
            <person name="Sicheritz-Ponten T."/>
            <person name="Mortensen U.H."/>
            <person name="Thrane U."/>
        </authorList>
    </citation>
    <scope>NUCLEOTIDE SEQUENCE [LARGE SCALE GENOMIC DNA]</scope>
    <source>
        <strain evidence="9 10">IBT 11181</strain>
    </source>
</reference>
<feature type="compositionally biased region" description="Low complexity" evidence="8">
    <location>
        <begin position="542"/>
        <end position="568"/>
    </location>
</feature>
<dbReference type="InterPro" id="IPR019440">
    <property type="entry name" value="MAU2"/>
</dbReference>
<dbReference type="Pfam" id="PF10345">
    <property type="entry name" value="Cohesin_load"/>
    <property type="match status" value="1"/>
</dbReference>
<evidence type="ECO:0000256" key="7">
    <source>
        <dbReference type="ARBA" id="ARBA00023306"/>
    </source>
</evidence>
<feature type="compositionally biased region" description="Polar residues" evidence="8">
    <location>
        <begin position="707"/>
        <end position="724"/>
    </location>
</feature>
<comment type="subcellular location">
    <subcellularLocation>
        <location evidence="1">Nucleus</location>
    </subcellularLocation>
</comment>
<keyword evidence="6" id="KW-0539">Nucleus</keyword>
<dbReference type="GO" id="GO:0007064">
    <property type="term" value="P:mitotic sister chromatid cohesion"/>
    <property type="evidence" value="ECO:0007669"/>
    <property type="project" value="InterPro"/>
</dbReference>
<name>A0A225APC3_TALAT</name>
<feature type="compositionally biased region" description="Polar residues" evidence="8">
    <location>
        <begin position="779"/>
        <end position="800"/>
    </location>
</feature>
<evidence type="ECO:0008006" key="11">
    <source>
        <dbReference type="Google" id="ProtNLM"/>
    </source>
</evidence>
<keyword evidence="7" id="KW-0131">Cell cycle</keyword>
<evidence type="ECO:0000313" key="9">
    <source>
        <dbReference type="EMBL" id="OKL56816.1"/>
    </source>
</evidence>
<dbReference type="RefSeq" id="XP_020116937.1">
    <property type="nucleotide sequence ID" value="XM_020262867.1"/>
</dbReference>
<dbReference type="SUPFAM" id="SSF81383">
    <property type="entry name" value="F-box domain"/>
    <property type="match status" value="1"/>
</dbReference>
<dbReference type="GO" id="GO:0005634">
    <property type="term" value="C:nucleus"/>
    <property type="evidence" value="ECO:0007669"/>
    <property type="project" value="UniProtKB-SubCell"/>
</dbReference>
<evidence type="ECO:0000256" key="8">
    <source>
        <dbReference type="SAM" id="MobiDB-lite"/>
    </source>
</evidence>
<proteinExistence type="inferred from homology"/>
<evidence type="ECO:0000256" key="3">
    <source>
        <dbReference type="ARBA" id="ARBA00022618"/>
    </source>
</evidence>
<evidence type="ECO:0000256" key="4">
    <source>
        <dbReference type="ARBA" id="ARBA00022776"/>
    </source>
</evidence>
<keyword evidence="5" id="KW-0159">Chromosome partition</keyword>
<evidence type="ECO:0000256" key="1">
    <source>
        <dbReference type="ARBA" id="ARBA00004123"/>
    </source>
</evidence>
<protein>
    <recommendedName>
        <fullName evidence="11">F-box domain-containing protein</fullName>
    </recommendedName>
</protein>
<dbReference type="Proteomes" id="UP000214365">
    <property type="component" value="Unassembled WGS sequence"/>
</dbReference>
<dbReference type="InterPro" id="IPR036047">
    <property type="entry name" value="F-box-like_dom_sf"/>
</dbReference>
<dbReference type="GO" id="GO:0007059">
    <property type="term" value="P:chromosome segregation"/>
    <property type="evidence" value="ECO:0007669"/>
    <property type="project" value="UniProtKB-KW"/>
</dbReference>
<sequence>MGLRSLSFLARLRVSKITDYDDPKRKSEKDMSVDQEAKCFIIDLPTELLALISAQLDPLSEACLALTCRRLLLISGASLASECLGFKKDFAPLFHHYRSSQSFATERWKLVERLEDGKWLACSQCLKLHPRTAFPPKELRRSPTTRMCNLGESAGLVDLCPCVKLTFQDKANLVKHLRQRELLTRLPSSIFGSRGYDERYLWHSCTASYGSTDLKIGIYPELRDDGKLYIRTEYRMEMEPNMLGKEKHISPRFGCAHRSMDLWLYSVSQTLYCHRYDTFCSACKQISGCSRCDTTLKTPQRRPHHCPETNKVSYFFWTQRCLGSSTDIPDKEFAAQRIHPVDPYVTWKNCRELCPWTARLHPPPNQAPALGNEILEPALVDNNFCLHGRLDGISVINGALSHACILTKPNSKAMSYPPPFSNDNGLHPYPSQYLQQIPQNAAHSRAPAPIPQSQPQYNVGANVQYMNYTTNSFAYPQPLAPSYAPAYGGQHSPPQSLPHQRGLAPTLPQSPQQQQHLYHQQRQQQFGSPVTQQHPHQHHPMSKSSPQQNQALQRQQQQYGSPIIQQTQPPHRSLSYPSPQAAHHPSPQQNQPQLQPQVQVQQRQQQYTPPMVQQHQLLPQQSHQPTSQPRQQQAQQQVQQPPTPQQGPPIQFVNPSDTFTEPVRRLPIHDVAASASPLLPYQIGPPLTAPVTPQYGTLPAVAPPASVVSNHSSYPTASNQLPSSHEQHTHRPVALVMPPKNEKTDTPSRPANQSRKSSTQLASPFSRTPQVVIPSLSSIQKMSAPKASNQSPMAASQTIKTPPKTRFDNDVDYQTLLLALADEYLNAAHSKGTILALSKNEVDLKEYYKLVATGLGCLEAALSVRTPKQFVRQALTRLRYARILIEETDNDVAAETALSKGIELCERNKLLDLKYTMQQLLARMLHKSNPKAAAKAVDNMIQDVETYRHTHWEYAFRLLRVSLALSSASHQDFVVAINNLQKLSNLASRSGDKLVSVIAALIEALAHLQQSTSADSVEQAQHAVALARSHQLDPRVQEIPQIGSMLQMVDISCSLLEYDLTQASQKLQVMQSMMDQRINDSRWRDDGSFSIPLNAQPPPKLAEMGDILSVEDGQLCLTLQWLPQHDLYSLCYLLSSATLGAKNSHDGRKAEKYLQEGLRMLRGSFKEPEENTESLVAAGERLEWRRVLHCNILLHLTFLACARTDWEAASQTLRDLKGAVKELDNALPETISCLMQYATGVIAQGTGDLAAALTAFDSPILSLTSSMNKTMRNDPRRDTAILAGLNKILIIREPAHPSHSRLDQVLSVVEPHCLGSSNKYIQAAYYLICATVHNESTIQTKQYLQQALHSATAISNSQITCMTLTFMSWKYFRGVVGEQSEKSARAGRAMAKKANDRLWVSVTDQMLAETLERQGKADEARVVREEADRLLMGLPTALKRTECR</sequence>
<dbReference type="GO" id="GO:0051301">
    <property type="term" value="P:cell division"/>
    <property type="evidence" value="ECO:0007669"/>
    <property type="project" value="UniProtKB-KW"/>
</dbReference>
<comment type="similarity">
    <text evidence="2">Belongs to the SCC4/mau-2 family.</text>
</comment>
<dbReference type="PANTHER" id="PTHR21394">
    <property type="entry name" value="MAU2 CHROMATID COHESION FACTOR HOMOLOG"/>
    <property type="match status" value="1"/>
</dbReference>
<gene>
    <name evidence="9" type="ORF">UA08_07959</name>
</gene>
<organism evidence="9 10">
    <name type="scientific">Talaromyces atroroseus</name>
    <dbReference type="NCBI Taxonomy" id="1441469"/>
    <lineage>
        <taxon>Eukaryota</taxon>
        <taxon>Fungi</taxon>
        <taxon>Dikarya</taxon>
        <taxon>Ascomycota</taxon>
        <taxon>Pezizomycotina</taxon>
        <taxon>Eurotiomycetes</taxon>
        <taxon>Eurotiomycetidae</taxon>
        <taxon>Eurotiales</taxon>
        <taxon>Trichocomaceae</taxon>
        <taxon>Talaromyces</taxon>
        <taxon>Talaromyces sect. Trachyspermi</taxon>
    </lineage>
</organism>
<dbReference type="STRING" id="1441469.A0A225APC3"/>